<feature type="region of interest" description="Disordered" evidence="1">
    <location>
        <begin position="38"/>
        <end position="86"/>
    </location>
</feature>
<proteinExistence type="predicted"/>
<feature type="compositionally biased region" description="Polar residues" evidence="1">
    <location>
        <begin position="77"/>
        <end position="86"/>
    </location>
</feature>
<sequence length="86" mass="9515">MSSSVDLVKMDGRGWLCRRAPQIQQALEVGHYEGSWEDEARKAAHGQAPRSDGSGGQKRSIPSRKKNHFSDPMVTGFVSSSRPWDS</sequence>
<organism evidence="2 3">
    <name type="scientific">Panicum virgatum</name>
    <name type="common">Blackwell switchgrass</name>
    <dbReference type="NCBI Taxonomy" id="38727"/>
    <lineage>
        <taxon>Eukaryota</taxon>
        <taxon>Viridiplantae</taxon>
        <taxon>Streptophyta</taxon>
        <taxon>Embryophyta</taxon>
        <taxon>Tracheophyta</taxon>
        <taxon>Spermatophyta</taxon>
        <taxon>Magnoliopsida</taxon>
        <taxon>Liliopsida</taxon>
        <taxon>Poales</taxon>
        <taxon>Poaceae</taxon>
        <taxon>PACMAD clade</taxon>
        <taxon>Panicoideae</taxon>
        <taxon>Panicodae</taxon>
        <taxon>Paniceae</taxon>
        <taxon>Panicinae</taxon>
        <taxon>Panicum</taxon>
        <taxon>Panicum sect. Hiantes</taxon>
    </lineage>
</organism>
<evidence type="ECO:0000256" key="1">
    <source>
        <dbReference type="SAM" id="MobiDB-lite"/>
    </source>
</evidence>
<dbReference type="AlphaFoldDB" id="A0A8T0PIC0"/>
<keyword evidence="3" id="KW-1185">Reference proteome</keyword>
<comment type="caution">
    <text evidence="2">The sequence shown here is derived from an EMBL/GenBank/DDBJ whole genome shotgun (WGS) entry which is preliminary data.</text>
</comment>
<reference evidence="2" key="1">
    <citation type="submission" date="2020-05" db="EMBL/GenBank/DDBJ databases">
        <title>WGS assembly of Panicum virgatum.</title>
        <authorList>
            <person name="Lovell J.T."/>
            <person name="Jenkins J."/>
            <person name="Shu S."/>
            <person name="Juenger T.E."/>
            <person name="Schmutz J."/>
        </authorList>
    </citation>
    <scope>NUCLEOTIDE SEQUENCE</scope>
    <source>
        <strain evidence="2">AP13</strain>
    </source>
</reference>
<accession>A0A8T0PIC0</accession>
<evidence type="ECO:0000313" key="3">
    <source>
        <dbReference type="Proteomes" id="UP000823388"/>
    </source>
</evidence>
<dbReference type="EMBL" id="CM029051">
    <property type="protein sequence ID" value="KAG2560668.1"/>
    <property type="molecule type" value="Genomic_DNA"/>
</dbReference>
<gene>
    <name evidence="2" type="ORF">PVAP13_8KG076900</name>
</gene>
<protein>
    <submittedName>
        <fullName evidence="2">Uncharacterized protein</fullName>
    </submittedName>
</protein>
<dbReference type="Proteomes" id="UP000823388">
    <property type="component" value="Chromosome 8K"/>
</dbReference>
<name>A0A8T0PIC0_PANVG</name>
<evidence type="ECO:0000313" key="2">
    <source>
        <dbReference type="EMBL" id="KAG2560668.1"/>
    </source>
</evidence>